<evidence type="ECO:0008006" key="6">
    <source>
        <dbReference type="Google" id="ProtNLM"/>
    </source>
</evidence>
<dbReference type="PROSITE" id="PS50234">
    <property type="entry name" value="VWFA"/>
    <property type="match status" value="1"/>
</dbReference>
<protein>
    <recommendedName>
        <fullName evidence="6">VWFA domain-containing protein</fullName>
    </recommendedName>
</protein>
<feature type="region of interest" description="Disordered" evidence="1">
    <location>
        <begin position="47"/>
        <end position="79"/>
    </location>
</feature>
<organism evidence="4 5">
    <name type="scientific">Caenorhabditis nigoni</name>
    <dbReference type="NCBI Taxonomy" id="1611254"/>
    <lineage>
        <taxon>Eukaryota</taxon>
        <taxon>Metazoa</taxon>
        <taxon>Ecdysozoa</taxon>
        <taxon>Nematoda</taxon>
        <taxon>Chromadorea</taxon>
        <taxon>Rhabditida</taxon>
        <taxon>Rhabditina</taxon>
        <taxon>Rhabditomorpha</taxon>
        <taxon>Rhabditoidea</taxon>
        <taxon>Rhabditidae</taxon>
        <taxon>Peloderinae</taxon>
        <taxon>Caenorhabditis</taxon>
    </lineage>
</organism>
<feature type="domain" description="C-type lectin" evidence="2">
    <location>
        <begin position="304"/>
        <end position="421"/>
    </location>
</feature>
<dbReference type="InterPro" id="IPR036465">
    <property type="entry name" value="vWFA_dom_sf"/>
</dbReference>
<dbReference type="Pfam" id="PF00092">
    <property type="entry name" value="VWA"/>
    <property type="match status" value="1"/>
</dbReference>
<dbReference type="Gene3D" id="3.40.50.410">
    <property type="entry name" value="von Willebrand factor, type A domain"/>
    <property type="match status" value="1"/>
</dbReference>
<evidence type="ECO:0000259" key="3">
    <source>
        <dbReference type="PROSITE" id="PS50234"/>
    </source>
</evidence>
<dbReference type="GO" id="GO:0045087">
    <property type="term" value="P:innate immune response"/>
    <property type="evidence" value="ECO:0007669"/>
    <property type="project" value="TreeGrafter"/>
</dbReference>
<evidence type="ECO:0000313" key="5">
    <source>
        <dbReference type="Proteomes" id="UP000230233"/>
    </source>
</evidence>
<reference evidence="5" key="1">
    <citation type="submission" date="2017-10" db="EMBL/GenBank/DDBJ databases">
        <title>Rapid genome shrinkage in a self-fertile nematode reveals novel sperm competition proteins.</title>
        <authorList>
            <person name="Yin D."/>
            <person name="Schwarz E.M."/>
            <person name="Thomas C.G."/>
            <person name="Felde R.L."/>
            <person name="Korf I.F."/>
            <person name="Cutter A.D."/>
            <person name="Schartner C.M."/>
            <person name="Ralston E.J."/>
            <person name="Meyer B.J."/>
            <person name="Haag E.S."/>
        </authorList>
    </citation>
    <scope>NUCLEOTIDE SEQUENCE [LARGE SCALE GENOMIC DNA]</scope>
    <source>
        <strain evidence="5">JU1422</strain>
    </source>
</reference>
<dbReference type="AlphaFoldDB" id="A0A2G5VQQ2"/>
<dbReference type="PROSITE" id="PS50041">
    <property type="entry name" value="C_TYPE_LECTIN_2"/>
    <property type="match status" value="1"/>
</dbReference>
<dbReference type="EMBL" id="PDUG01000001">
    <property type="protein sequence ID" value="PIC54149.1"/>
    <property type="molecule type" value="Genomic_DNA"/>
</dbReference>
<keyword evidence="5" id="KW-1185">Reference proteome</keyword>
<name>A0A2G5VQQ2_9PELO</name>
<dbReference type="Gene3D" id="3.10.100.10">
    <property type="entry name" value="Mannose-Binding Protein A, subunit A"/>
    <property type="match status" value="1"/>
</dbReference>
<accession>A0A2G5VQQ2</accession>
<dbReference type="SUPFAM" id="SSF56436">
    <property type="entry name" value="C-type lectin-like"/>
    <property type="match status" value="1"/>
</dbReference>
<dbReference type="InterPro" id="IPR002035">
    <property type="entry name" value="VWF_A"/>
</dbReference>
<sequence length="448" mass="49407">MKLVFSGTATTSRIVPISTPTYTTIKIPTTTATRIATQNSEITSTRAVKTTVSSGDNTKTTYPTTQFPTTTSASSGNLDRQCGRNPRNLWLDVVVVVDNSHGMTNDGLKEVAATITSVFGSTKIGTNYADPRTTRVGVVSYNRDATVNADLNQFQSYNDFVNGIYHDLNLSTSEQSFLSTGLQAAEHMLQTQSYNTIRNHYKKVVIVYASAYERTAALDPVPVANRLTEDGVSIITVAYDQGGDEGLLYQLSEIATHGMAFNNTGSGSIDLVANTQNTLLQVNCFCPYGWEQYRTSFSDRFSFHYGQCLIVDSIPAIWLVSKLACNYRMNNSYLATEQSQSKHNFILEYVRNSKLIMYEYNIGLSWSTSQNSWVWEQPAGMSPVPMKDGDYTNWQSGYPAASFSRSGVQNVQSGSETYWQNIGTKTGGANCVCEVYSCDTDNYCDGND</sequence>
<feature type="compositionally biased region" description="Low complexity" evidence="1">
    <location>
        <begin position="58"/>
        <end position="71"/>
    </location>
</feature>
<dbReference type="PANTHER" id="PTHR31024">
    <property type="entry name" value="C-TYPE LECTIN"/>
    <property type="match status" value="1"/>
</dbReference>
<evidence type="ECO:0000259" key="2">
    <source>
        <dbReference type="PROSITE" id="PS50041"/>
    </source>
</evidence>
<proteinExistence type="predicted"/>
<dbReference type="SMART" id="SM00327">
    <property type="entry name" value="VWA"/>
    <property type="match status" value="1"/>
</dbReference>
<dbReference type="SUPFAM" id="SSF53300">
    <property type="entry name" value="vWA-like"/>
    <property type="match status" value="1"/>
</dbReference>
<feature type="domain" description="VWFA" evidence="3">
    <location>
        <begin position="92"/>
        <end position="279"/>
    </location>
</feature>
<dbReference type="InterPro" id="IPR001304">
    <property type="entry name" value="C-type_lectin-like"/>
</dbReference>
<dbReference type="SMART" id="SM00034">
    <property type="entry name" value="CLECT"/>
    <property type="match status" value="1"/>
</dbReference>
<comment type="caution">
    <text evidence="4">The sequence shown here is derived from an EMBL/GenBank/DDBJ whole genome shotgun (WGS) entry which is preliminary data.</text>
</comment>
<evidence type="ECO:0000313" key="4">
    <source>
        <dbReference type="EMBL" id="PIC54149.1"/>
    </source>
</evidence>
<dbReference type="Proteomes" id="UP000230233">
    <property type="component" value="Chromosome I"/>
</dbReference>
<feature type="compositionally biased region" description="Polar residues" evidence="1">
    <location>
        <begin position="47"/>
        <end position="57"/>
    </location>
</feature>
<dbReference type="InterPro" id="IPR016187">
    <property type="entry name" value="CTDL_fold"/>
</dbReference>
<evidence type="ECO:0000256" key="1">
    <source>
        <dbReference type="SAM" id="MobiDB-lite"/>
    </source>
</evidence>
<dbReference type="CDD" id="cd00037">
    <property type="entry name" value="CLECT"/>
    <property type="match status" value="1"/>
</dbReference>
<dbReference type="PANTHER" id="PTHR31024:SF6">
    <property type="entry name" value="VWFA DOMAIN-CONTAINING PROTEIN"/>
    <property type="match status" value="1"/>
</dbReference>
<dbReference type="InterPro" id="IPR016186">
    <property type="entry name" value="C-type_lectin-like/link_sf"/>
</dbReference>
<gene>
    <name evidence="4" type="primary">Cnig_chr_I.g3522</name>
    <name evidence="4" type="ORF">B9Z55_003522</name>
</gene>
<dbReference type="OrthoDB" id="6337382at2759"/>